<keyword evidence="2" id="KW-0808">Transferase</keyword>
<dbReference type="GO" id="GO:0009243">
    <property type="term" value="P:O antigen biosynthetic process"/>
    <property type="evidence" value="ECO:0007669"/>
    <property type="project" value="InterPro"/>
</dbReference>
<evidence type="ECO:0000259" key="1">
    <source>
        <dbReference type="Pfam" id="PF00483"/>
    </source>
</evidence>
<dbReference type="InterPro" id="IPR005835">
    <property type="entry name" value="NTP_transferase_dom"/>
</dbReference>
<proteinExistence type="predicted"/>
<dbReference type="Proteomes" id="UP001058403">
    <property type="component" value="Chromosome"/>
</dbReference>
<reference evidence="4" key="2">
    <citation type="submission" date="2023-07" db="EMBL/GenBank/DDBJ databases">
        <title>A gut symbiont ubiquitin homologue binds and inactivates peptidyl-prolyl isomerase to mediate the interbacterial arms race in the human gut.</title>
        <authorList>
            <person name="Jiang K."/>
            <person name="Li W."/>
            <person name="Tong M."/>
            <person name="Xu J."/>
            <person name="Chen Z."/>
            <person name="Yang Y."/>
            <person name="Zang Y."/>
            <person name="Jiao X."/>
            <person name="Liu C."/>
            <person name="Lim B."/>
            <person name="Jiang X."/>
            <person name="Wang J."/>
            <person name="Wu D."/>
            <person name="Wang M."/>
            <person name="Liu S.-J."/>
            <person name="Shao F."/>
            <person name="Gao X."/>
        </authorList>
    </citation>
    <scope>NUCLEOTIDE SEQUENCE [LARGE SCALE GENOMIC DNA]</scope>
    <source>
        <strain evidence="4">GS077</strain>
    </source>
</reference>
<dbReference type="PANTHER" id="PTHR47183:SF1">
    <property type="entry name" value="GLUCOSE-1-PHOSPHATE CYTIDYLYLTRANSFERASE"/>
    <property type="match status" value="1"/>
</dbReference>
<dbReference type="NCBIfam" id="TIGR02623">
    <property type="entry name" value="G1P_cyt_trans"/>
    <property type="match status" value="1"/>
</dbReference>
<accession>F7LNF5</accession>
<dbReference type="EC" id="2.7.7.33" evidence="2"/>
<keyword evidence="2" id="KW-0548">Nucleotidyltransferase</keyword>
<dbReference type="GO" id="GO:0047343">
    <property type="term" value="F:glucose-1-phosphate cytidylyltransferase activity"/>
    <property type="evidence" value="ECO:0007669"/>
    <property type="project" value="UniProtKB-EC"/>
</dbReference>
<organism evidence="2 4">
    <name type="scientific">Bacteroides fragilis</name>
    <dbReference type="NCBI Taxonomy" id="817"/>
    <lineage>
        <taxon>Bacteria</taxon>
        <taxon>Pseudomonadati</taxon>
        <taxon>Bacteroidota</taxon>
        <taxon>Bacteroidia</taxon>
        <taxon>Bacteroidales</taxon>
        <taxon>Bacteroidaceae</taxon>
        <taxon>Bacteroides</taxon>
    </lineage>
</organism>
<protein>
    <submittedName>
        <fullName evidence="2">Glucose-1-phosphate cytidylyltransferase</fullName>
        <ecNumber evidence="2">2.7.7.33</ecNumber>
    </submittedName>
</protein>
<evidence type="ECO:0000313" key="3">
    <source>
        <dbReference type="EMBL" id="UVO91931.1"/>
    </source>
</evidence>
<gene>
    <name evidence="2" type="primary">rfbF_1</name>
    <name evidence="3" type="synonym">rfbF</name>
    <name evidence="2" type="ORF">BFGS077_000530</name>
    <name evidence="3" type="ORF">NXW39_10295</name>
</gene>
<dbReference type="EMBL" id="JAVFHL010000001">
    <property type="protein sequence ID" value="MDT6975282.1"/>
    <property type="molecule type" value="Genomic_DNA"/>
</dbReference>
<name>F7LNF5_BACFG</name>
<evidence type="ECO:0000313" key="2">
    <source>
        <dbReference type="EMBL" id="MDT6975282.1"/>
    </source>
</evidence>
<reference evidence="3" key="1">
    <citation type="submission" date="2022-08" db="EMBL/GenBank/DDBJ databases">
        <title>Genome Sequencing of Bacteroides fragilis Group Isolates with Nanopore Technology.</title>
        <authorList>
            <person name="Tisza M.J."/>
            <person name="Smith D."/>
            <person name="Dekker J.P."/>
        </authorList>
    </citation>
    <scope>NUCLEOTIDE SEQUENCE</scope>
    <source>
        <strain evidence="3">BFG-49</strain>
    </source>
</reference>
<sequence length="270" mass="31011">MKVVLLAGGFGSRISEESVFKPKPMIEIGGMPILWHIMKEYAYYGHKEFIICAGYKQEYIKEWFANYFLYNSDVTFNFCNGKNEMTVHHSYLEDWKVTVVDTGYNTMTGGRIRRVKEYVGNETFLMTYGDGVCDVDINRIIEFHKSHGKIATLTAVKQLQDKGVLNIGGDNAVKSFREKSSNDGASINAGYMVLEPSIFNYLTDDNCVLEQTPLRKLVEDGQLMSYIHTGFWQCMDNIREKTLLEKLLASNAAPWKRWGRTVPQDNFWNE</sequence>
<dbReference type="Gene3D" id="3.90.550.10">
    <property type="entry name" value="Spore Coat Polysaccharide Biosynthesis Protein SpsA, Chain A"/>
    <property type="match status" value="1"/>
</dbReference>
<dbReference type="Proteomes" id="UP001258434">
    <property type="component" value="Unassembled WGS sequence"/>
</dbReference>
<accession>A0A2K9GYR6</accession>
<reference evidence="2" key="4">
    <citation type="submission" date="2024-03" db="EMBL/GenBank/DDBJ databases">
        <title>A gut symbiont ubiquitin homologue binds and inactivates peptidyl-prolyl isomerase to mediate the interbacterial arms race in the human gut.</title>
        <authorList>
            <person name="Jiang K."/>
            <person name="Li W."/>
            <person name="Tong M."/>
            <person name="Xu J."/>
            <person name="Chen Z."/>
            <person name="Yang Y."/>
            <person name="Zang Y."/>
            <person name="Jiao X."/>
            <person name="Liu C."/>
            <person name="Lim B."/>
            <person name="Jiang X."/>
            <person name="Wang J."/>
            <person name="Wu D."/>
            <person name="Wang M."/>
            <person name="Liu S.-J."/>
            <person name="Shao F."/>
            <person name="Gao X."/>
        </authorList>
    </citation>
    <scope>NUCLEOTIDE SEQUENCE</scope>
    <source>
        <strain evidence="2">GS077</strain>
    </source>
</reference>
<dbReference type="InterPro" id="IPR029044">
    <property type="entry name" value="Nucleotide-diphossugar_trans"/>
</dbReference>
<dbReference type="EMBL" id="CP103070">
    <property type="protein sequence ID" value="UVO91931.1"/>
    <property type="molecule type" value="Genomic_DNA"/>
</dbReference>
<dbReference type="InterPro" id="IPR013446">
    <property type="entry name" value="G1P_cyt_trans-like"/>
</dbReference>
<dbReference type="RefSeq" id="WP_005816687.1">
    <property type="nucleotide sequence ID" value="NZ_CAXSVT010000001.1"/>
</dbReference>
<dbReference type="CDD" id="cd02524">
    <property type="entry name" value="G1P_cytidylyltransferase"/>
    <property type="match status" value="1"/>
</dbReference>
<dbReference type="SUPFAM" id="SSF53448">
    <property type="entry name" value="Nucleotide-diphospho-sugar transferases"/>
    <property type="match status" value="1"/>
</dbReference>
<dbReference type="Pfam" id="PF00483">
    <property type="entry name" value="NTP_transferase"/>
    <property type="match status" value="1"/>
</dbReference>
<dbReference type="InterPro" id="IPR046981">
    <property type="entry name" value="G1P_cyt_trans"/>
</dbReference>
<reference evidence="2 4" key="3">
    <citation type="submission" date="2023-08" db="EMBL/GenBank/DDBJ databases">
        <authorList>
            <person name="Du M."/>
            <person name="Liu C."/>
            <person name="Liu S.-J."/>
        </authorList>
    </citation>
    <scope>NUCLEOTIDE SEQUENCE [LARGE SCALE GENOMIC DNA]</scope>
    <source>
        <strain evidence="2 4">GS077</strain>
    </source>
</reference>
<evidence type="ECO:0000313" key="4">
    <source>
        <dbReference type="Proteomes" id="UP001258434"/>
    </source>
</evidence>
<dbReference type="AlphaFoldDB" id="F7LNF5"/>
<feature type="domain" description="Nucleotidyl transferase" evidence="1">
    <location>
        <begin position="2"/>
        <end position="230"/>
    </location>
</feature>
<dbReference type="PANTHER" id="PTHR47183">
    <property type="entry name" value="GLUCOSE-1-PHOSPHATE CYTIDYLYLTRANSFERASE-RELATED"/>
    <property type="match status" value="1"/>
</dbReference>